<feature type="transmembrane region" description="Helical" evidence="6">
    <location>
        <begin position="380"/>
        <end position="402"/>
    </location>
</feature>
<comment type="caution">
    <text evidence="7">The sequence shown here is derived from an EMBL/GenBank/DDBJ whole genome shotgun (WGS) entry which is preliminary data.</text>
</comment>
<reference evidence="7" key="1">
    <citation type="submission" date="2020-09" db="EMBL/GenBank/DDBJ databases">
        <title>Pelobacter alkaliphilus sp. nov., a novel anaerobic arsenate-reducing bacterium from terrestrial mud volcano.</title>
        <authorList>
            <person name="Khomyakova M.A."/>
            <person name="Merkel A.Y."/>
            <person name="Slobodkin A.I."/>
        </authorList>
    </citation>
    <scope>NUCLEOTIDE SEQUENCE</scope>
    <source>
        <strain evidence="7">M08fum</strain>
    </source>
</reference>
<accession>A0A8J6QZ77</accession>
<dbReference type="Proteomes" id="UP000632828">
    <property type="component" value="Unassembled WGS sequence"/>
</dbReference>
<evidence type="ECO:0000256" key="4">
    <source>
        <dbReference type="ARBA" id="ARBA00022989"/>
    </source>
</evidence>
<evidence type="ECO:0000256" key="5">
    <source>
        <dbReference type="ARBA" id="ARBA00023136"/>
    </source>
</evidence>
<evidence type="ECO:0000256" key="2">
    <source>
        <dbReference type="ARBA" id="ARBA00022448"/>
    </source>
</evidence>
<dbReference type="GO" id="GO:0030504">
    <property type="term" value="F:inorganic diphosphate transmembrane transporter activity"/>
    <property type="evidence" value="ECO:0007669"/>
    <property type="project" value="TreeGrafter"/>
</dbReference>
<dbReference type="PANTHER" id="PTHR28384">
    <property type="entry name" value="PROGRESSIVE ANKYLOSIS PROTEIN HOMOLOG"/>
    <property type="match status" value="1"/>
</dbReference>
<keyword evidence="3 6" id="KW-0812">Transmembrane</keyword>
<feature type="transmembrane region" description="Helical" evidence="6">
    <location>
        <begin position="129"/>
        <end position="147"/>
    </location>
</feature>
<sequence length="440" mass="47367">MTQTPQIATYPQIFRFWLPLAATWLMMAVEGPFIAAIIARMGAEAVNLAAYGVAFAFALVAEAPVIMLLSSATALCNDRISYRRLRHFSIALSLAVTLALALFLLPPVYDLVVRSLIGLPAEVADLTRTALFFLLPWPGAIGLRRFYQGVLIADHNTRRIALATMFRISFMGATAIFCYLTTSISGAIIGALALSSGVVAEALMTRVLAHQAVAALLAKEPSPGAHIPSYRDIANHYLPLALTPLIGLSVHPMVTLFLSRAPNPVESLAVMPVIYGLTFVFRAVGLSYQEIAIALLGENKDNYPKVRNFAVMLAVATGGCLTLIAFTPLNRIWFEEVSGLTPTLAAFAATPLQIMALFPALTVFICFQRSILIVTRLTRPVSLATAVEAAVIFLLMFVALLYLPLAGATAAAGAYVIGRLVAVVLLQRPVGRQIVKEYHG</sequence>
<dbReference type="EMBL" id="JACWUN010000011">
    <property type="protein sequence ID" value="MBD1401082.1"/>
    <property type="molecule type" value="Genomic_DNA"/>
</dbReference>
<dbReference type="AlphaFoldDB" id="A0A8J6QZ77"/>
<protein>
    <submittedName>
        <fullName evidence="7">Uncharacterized protein</fullName>
    </submittedName>
</protein>
<keyword evidence="5 6" id="KW-0472">Membrane</keyword>
<evidence type="ECO:0000256" key="1">
    <source>
        <dbReference type="ARBA" id="ARBA00004141"/>
    </source>
</evidence>
<organism evidence="7 8">
    <name type="scientific">Pelovirga terrestris</name>
    <dbReference type="NCBI Taxonomy" id="2771352"/>
    <lineage>
        <taxon>Bacteria</taxon>
        <taxon>Pseudomonadati</taxon>
        <taxon>Thermodesulfobacteriota</taxon>
        <taxon>Desulfuromonadia</taxon>
        <taxon>Geobacterales</taxon>
        <taxon>Geobacteraceae</taxon>
        <taxon>Pelovirga</taxon>
    </lineage>
</organism>
<feature type="transmembrane region" description="Helical" evidence="6">
    <location>
        <begin position="198"/>
        <end position="217"/>
    </location>
</feature>
<feature type="transmembrane region" description="Helical" evidence="6">
    <location>
        <begin position="88"/>
        <end position="109"/>
    </location>
</feature>
<evidence type="ECO:0000313" key="7">
    <source>
        <dbReference type="EMBL" id="MBD1401082.1"/>
    </source>
</evidence>
<keyword evidence="4 6" id="KW-1133">Transmembrane helix</keyword>
<feature type="transmembrane region" description="Helical" evidence="6">
    <location>
        <begin position="16"/>
        <end position="39"/>
    </location>
</feature>
<feature type="transmembrane region" description="Helical" evidence="6">
    <location>
        <begin position="408"/>
        <end position="426"/>
    </location>
</feature>
<comment type="subcellular location">
    <subcellularLocation>
        <location evidence="1">Membrane</location>
        <topology evidence="1">Multi-pass membrane protein</topology>
    </subcellularLocation>
</comment>
<name>A0A8J6QZ77_9BACT</name>
<gene>
    <name evidence="7" type="ORF">ICT70_10385</name>
</gene>
<feature type="transmembrane region" description="Helical" evidence="6">
    <location>
        <begin position="269"/>
        <end position="288"/>
    </location>
</feature>
<feature type="transmembrane region" description="Helical" evidence="6">
    <location>
        <begin position="346"/>
        <end position="368"/>
    </location>
</feature>
<dbReference type="PANTHER" id="PTHR28384:SF1">
    <property type="entry name" value="PROGRESSIVE ANKYLOSIS PROTEIN HOMOLOG"/>
    <property type="match status" value="1"/>
</dbReference>
<evidence type="ECO:0000313" key="8">
    <source>
        <dbReference type="Proteomes" id="UP000632828"/>
    </source>
</evidence>
<feature type="transmembrane region" description="Helical" evidence="6">
    <location>
        <begin position="51"/>
        <end position="76"/>
    </location>
</feature>
<feature type="transmembrane region" description="Helical" evidence="6">
    <location>
        <begin position="309"/>
        <end position="326"/>
    </location>
</feature>
<dbReference type="GO" id="GO:0005886">
    <property type="term" value="C:plasma membrane"/>
    <property type="evidence" value="ECO:0007669"/>
    <property type="project" value="TreeGrafter"/>
</dbReference>
<keyword evidence="8" id="KW-1185">Reference proteome</keyword>
<dbReference type="GO" id="GO:0035435">
    <property type="term" value="P:phosphate ion transmembrane transport"/>
    <property type="evidence" value="ECO:0007669"/>
    <property type="project" value="InterPro"/>
</dbReference>
<dbReference type="RefSeq" id="WP_191156296.1">
    <property type="nucleotide sequence ID" value="NZ_JACWUN010000011.1"/>
</dbReference>
<feature type="transmembrane region" description="Helical" evidence="6">
    <location>
        <begin position="168"/>
        <end position="192"/>
    </location>
</feature>
<feature type="transmembrane region" description="Helical" evidence="6">
    <location>
        <begin position="237"/>
        <end position="257"/>
    </location>
</feature>
<dbReference type="InterPro" id="IPR009887">
    <property type="entry name" value="ANKH"/>
</dbReference>
<dbReference type="GO" id="GO:0005315">
    <property type="term" value="F:phosphate transmembrane transporter activity"/>
    <property type="evidence" value="ECO:0007669"/>
    <property type="project" value="InterPro"/>
</dbReference>
<keyword evidence="2" id="KW-0813">Transport</keyword>
<proteinExistence type="predicted"/>
<evidence type="ECO:0000256" key="6">
    <source>
        <dbReference type="SAM" id="Phobius"/>
    </source>
</evidence>
<evidence type="ECO:0000256" key="3">
    <source>
        <dbReference type="ARBA" id="ARBA00022692"/>
    </source>
</evidence>